<evidence type="ECO:0000313" key="2">
    <source>
        <dbReference type="EMBL" id="KAG0248570.1"/>
    </source>
</evidence>
<protein>
    <submittedName>
        <fullName evidence="2">Uncharacterized protein</fullName>
    </submittedName>
</protein>
<dbReference type="OrthoDB" id="191995at2759"/>
<dbReference type="Proteomes" id="UP000726737">
    <property type="component" value="Unassembled WGS sequence"/>
</dbReference>
<proteinExistence type="predicted"/>
<accession>A0A9P6PLU7</accession>
<sequence>MSHSSIIELGDMSAVLMDYEPSSDLSSTAGARPIQSTPLKAHDELFLHVAPLPHESPSDALTRDHYLSARDIDAIAYNLELNYEQRERMPRKCRPVDLQHHIQKELMRRVHIGIDIGIPPRQEAPHHRQFLLRDTPFTFEIRGAASIDSGHGDDKHPHGSGKYAFK</sequence>
<name>A0A9P6PLU7_9FUNG</name>
<feature type="region of interest" description="Disordered" evidence="1">
    <location>
        <begin position="146"/>
        <end position="166"/>
    </location>
</feature>
<comment type="caution">
    <text evidence="2">The sequence shown here is derived from an EMBL/GenBank/DDBJ whole genome shotgun (WGS) entry which is preliminary data.</text>
</comment>
<keyword evidence="3" id="KW-1185">Reference proteome</keyword>
<organism evidence="2 3">
    <name type="scientific">Mortierella polycephala</name>
    <dbReference type="NCBI Taxonomy" id="41804"/>
    <lineage>
        <taxon>Eukaryota</taxon>
        <taxon>Fungi</taxon>
        <taxon>Fungi incertae sedis</taxon>
        <taxon>Mucoromycota</taxon>
        <taxon>Mortierellomycotina</taxon>
        <taxon>Mortierellomycetes</taxon>
        <taxon>Mortierellales</taxon>
        <taxon>Mortierellaceae</taxon>
        <taxon>Mortierella</taxon>
    </lineage>
</organism>
<reference evidence="2" key="1">
    <citation type="journal article" date="2020" name="Fungal Divers.">
        <title>Resolving the Mortierellaceae phylogeny through synthesis of multi-gene phylogenetics and phylogenomics.</title>
        <authorList>
            <person name="Vandepol N."/>
            <person name="Liber J."/>
            <person name="Desiro A."/>
            <person name="Na H."/>
            <person name="Kennedy M."/>
            <person name="Barry K."/>
            <person name="Grigoriev I.V."/>
            <person name="Miller A.N."/>
            <person name="O'Donnell K."/>
            <person name="Stajich J.E."/>
            <person name="Bonito G."/>
        </authorList>
    </citation>
    <scope>NUCLEOTIDE SEQUENCE</scope>
    <source>
        <strain evidence="2">KOD948</strain>
    </source>
</reference>
<evidence type="ECO:0000313" key="3">
    <source>
        <dbReference type="Proteomes" id="UP000726737"/>
    </source>
</evidence>
<evidence type="ECO:0000256" key="1">
    <source>
        <dbReference type="SAM" id="MobiDB-lite"/>
    </source>
</evidence>
<dbReference type="EMBL" id="JAAAJA010000964">
    <property type="protein sequence ID" value="KAG0248570.1"/>
    <property type="molecule type" value="Genomic_DNA"/>
</dbReference>
<dbReference type="AlphaFoldDB" id="A0A9P6PLU7"/>
<gene>
    <name evidence="2" type="ORF">BG011_010130</name>
</gene>